<dbReference type="PANTHER" id="PTHR35864">
    <property type="entry name" value="ZINC METALLOPROTEASE MJ0611-RELATED"/>
    <property type="match status" value="1"/>
</dbReference>
<evidence type="ECO:0000256" key="13">
    <source>
        <dbReference type="SAM" id="Phobius"/>
    </source>
</evidence>
<dbReference type="InterPro" id="IPR044537">
    <property type="entry name" value="Rip2-like"/>
</dbReference>
<keyword evidence="10 13" id="KW-1133">Transmembrane helix</keyword>
<dbReference type="PANTHER" id="PTHR35864:SF1">
    <property type="entry name" value="ZINC METALLOPROTEASE YWHC-RELATED"/>
    <property type="match status" value="1"/>
</dbReference>
<dbReference type="Proteomes" id="UP000199512">
    <property type="component" value="Unassembled WGS sequence"/>
</dbReference>
<keyword evidence="12 13" id="KW-0472">Membrane</keyword>
<evidence type="ECO:0000256" key="8">
    <source>
        <dbReference type="ARBA" id="ARBA00022801"/>
    </source>
</evidence>
<keyword evidence="6 13" id="KW-0812">Transmembrane</keyword>
<sequence length="201" mass="22818">MSFDFLNSVSDFLISLLAILFAISIHEFGHAFVAHLNGDDTAKNAGRMTINPVNHIDPFGMIMMFLVHFGWAKPVPVNPYNFKNEKIGNLTVSFAGIFFNLISAIVFALINKYVPMVSIKAVTYSLVMYNIGFAAFNILPIPPLDGWNIIATFLPRETVNKIYEYSRYTTILFIVLIMTNAFSFILNPIYGFFYRIVMLFL</sequence>
<evidence type="ECO:0000256" key="1">
    <source>
        <dbReference type="ARBA" id="ARBA00001947"/>
    </source>
</evidence>
<dbReference type="GO" id="GO:0046872">
    <property type="term" value="F:metal ion binding"/>
    <property type="evidence" value="ECO:0007669"/>
    <property type="project" value="UniProtKB-KW"/>
</dbReference>
<dbReference type="GO" id="GO:0005886">
    <property type="term" value="C:plasma membrane"/>
    <property type="evidence" value="ECO:0007669"/>
    <property type="project" value="UniProtKB-SubCell"/>
</dbReference>
<evidence type="ECO:0000256" key="7">
    <source>
        <dbReference type="ARBA" id="ARBA00022723"/>
    </source>
</evidence>
<reference evidence="14 15" key="1">
    <citation type="submission" date="2016-10" db="EMBL/GenBank/DDBJ databases">
        <authorList>
            <person name="de Groot N.N."/>
        </authorList>
    </citation>
    <scope>NUCLEOTIDE SEQUENCE [LARGE SCALE GENOMIC DNA]</scope>
    <source>
        <strain evidence="14 15">Calf135</strain>
    </source>
</reference>
<feature type="transmembrane region" description="Helical" evidence="13">
    <location>
        <begin position="55"/>
        <end position="72"/>
    </location>
</feature>
<dbReference type="OrthoDB" id="9800627at2"/>
<dbReference type="InterPro" id="IPR052348">
    <property type="entry name" value="Metallopeptidase_M50B"/>
</dbReference>
<feature type="transmembrane region" description="Helical" evidence="13">
    <location>
        <begin position="12"/>
        <end position="34"/>
    </location>
</feature>
<keyword evidence="8" id="KW-0378">Hydrolase</keyword>
<evidence type="ECO:0000256" key="6">
    <source>
        <dbReference type="ARBA" id="ARBA00022692"/>
    </source>
</evidence>
<keyword evidence="7" id="KW-0479">Metal-binding</keyword>
<dbReference type="GO" id="GO:0006508">
    <property type="term" value="P:proteolysis"/>
    <property type="evidence" value="ECO:0007669"/>
    <property type="project" value="UniProtKB-KW"/>
</dbReference>
<evidence type="ECO:0000313" key="15">
    <source>
        <dbReference type="Proteomes" id="UP000199512"/>
    </source>
</evidence>
<evidence type="ECO:0000313" key="14">
    <source>
        <dbReference type="EMBL" id="SEN19397.1"/>
    </source>
</evidence>
<dbReference type="EMBL" id="FODF01000001">
    <property type="protein sequence ID" value="SEN19397.1"/>
    <property type="molecule type" value="Genomic_DNA"/>
</dbReference>
<feature type="transmembrane region" description="Helical" evidence="13">
    <location>
        <begin position="92"/>
        <end position="110"/>
    </location>
</feature>
<comment type="subcellular location">
    <subcellularLocation>
        <location evidence="2">Cell membrane</location>
        <topology evidence="2">Multi-pass membrane protein</topology>
    </subcellularLocation>
</comment>
<accession>A0A1H8EKK6</accession>
<gene>
    <name evidence="14" type="ORF">SAMN05216454_101140</name>
</gene>
<evidence type="ECO:0000256" key="12">
    <source>
        <dbReference type="ARBA" id="ARBA00023136"/>
    </source>
</evidence>
<protein>
    <submittedName>
        <fullName evidence="14">Zn-dependent protease (Includes SpoIVFB)</fullName>
    </submittedName>
</protein>
<comment type="similarity">
    <text evidence="3">Belongs to the peptidase M50B family.</text>
</comment>
<keyword evidence="5 14" id="KW-0645">Protease</keyword>
<organism evidence="14 15">
    <name type="scientific">Peptostreptococcus russellii</name>
    <dbReference type="NCBI Taxonomy" id="215200"/>
    <lineage>
        <taxon>Bacteria</taxon>
        <taxon>Bacillati</taxon>
        <taxon>Bacillota</taxon>
        <taxon>Clostridia</taxon>
        <taxon>Peptostreptococcales</taxon>
        <taxon>Peptostreptococcaceae</taxon>
        <taxon>Peptostreptococcus</taxon>
    </lineage>
</organism>
<keyword evidence="4" id="KW-1003">Cell membrane</keyword>
<evidence type="ECO:0000256" key="4">
    <source>
        <dbReference type="ARBA" id="ARBA00022475"/>
    </source>
</evidence>
<feature type="transmembrane region" description="Helical" evidence="13">
    <location>
        <begin position="122"/>
        <end position="139"/>
    </location>
</feature>
<dbReference type="RefSeq" id="WP_091973247.1">
    <property type="nucleotide sequence ID" value="NZ_CAUWDX010000025.1"/>
</dbReference>
<evidence type="ECO:0000256" key="9">
    <source>
        <dbReference type="ARBA" id="ARBA00022833"/>
    </source>
</evidence>
<comment type="cofactor">
    <cofactor evidence="1">
        <name>Zn(2+)</name>
        <dbReference type="ChEBI" id="CHEBI:29105"/>
    </cofactor>
</comment>
<evidence type="ECO:0000256" key="5">
    <source>
        <dbReference type="ARBA" id="ARBA00022670"/>
    </source>
</evidence>
<keyword evidence="15" id="KW-1185">Reference proteome</keyword>
<dbReference type="STRING" id="215200.SAMN05216454_101140"/>
<evidence type="ECO:0000256" key="10">
    <source>
        <dbReference type="ARBA" id="ARBA00022989"/>
    </source>
</evidence>
<proteinExistence type="inferred from homology"/>
<keyword evidence="9" id="KW-0862">Zinc</keyword>
<name>A0A1H8EKK6_9FIRM</name>
<dbReference type="AlphaFoldDB" id="A0A1H8EKK6"/>
<dbReference type="CDD" id="cd06158">
    <property type="entry name" value="S2P-M50_like_1"/>
    <property type="match status" value="1"/>
</dbReference>
<dbReference type="GO" id="GO:0008237">
    <property type="term" value="F:metallopeptidase activity"/>
    <property type="evidence" value="ECO:0007669"/>
    <property type="project" value="UniProtKB-KW"/>
</dbReference>
<evidence type="ECO:0000256" key="3">
    <source>
        <dbReference type="ARBA" id="ARBA00007931"/>
    </source>
</evidence>
<keyword evidence="11" id="KW-0482">Metalloprotease</keyword>
<feature type="transmembrane region" description="Helical" evidence="13">
    <location>
        <begin position="171"/>
        <end position="193"/>
    </location>
</feature>
<evidence type="ECO:0000256" key="11">
    <source>
        <dbReference type="ARBA" id="ARBA00023049"/>
    </source>
</evidence>
<evidence type="ECO:0000256" key="2">
    <source>
        <dbReference type="ARBA" id="ARBA00004651"/>
    </source>
</evidence>